<dbReference type="Pfam" id="PF16141">
    <property type="entry name" value="GH18_BT1044-like"/>
    <property type="match status" value="1"/>
</dbReference>
<reference evidence="2 3" key="1">
    <citation type="journal article" date="2019" name="Nat. Med.">
        <title>A library of human gut bacterial isolates paired with longitudinal multiomics data enables mechanistic microbiome research.</title>
        <authorList>
            <person name="Poyet M."/>
            <person name="Groussin M."/>
            <person name="Gibbons S.M."/>
            <person name="Avila-Pacheco J."/>
            <person name="Jiang X."/>
            <person name="Kearney S.M."/>
            <person name="Perrotta A.R."/>
            <person name="Berdy B."/>
            <person name="Zhao S."/>
            <person name="Lieberman T.D."/>
            <person name="Swanson P.K."/>
            <person name="Smith M."/>
            <person name="Roesemann S."/>
            <person name="Alexander J.E."/>
            <person name="Rich S.A."/>
            <person name="Livny J."/>
            <person name="Vlamakis H."/>
            <person name="Clish C."/>
            <person name="Bullock K."/>
            <person name="Deik A."/>
            <person name="Scott J."/>
            <person name="Pierce K.A."/>
            <person name="Xavier R.J."/>
            <person name="Alm E.J."/>
        </authorList>
    </citation>
    <scope>NUCLEOTIDE SEQUENCE [LARGE SCALE GENOMIC DNA]</scope>
    <source>
        <strain evidence="2 3">BIOML-A204</strain>
    </source>
</reference>
<evidence type="ECO:0000313" key="3">
    <source>
        <dbReference type="Proteomes" id="UP000323119"/>
    </source>
</evidence>
<dbReference type="PROSITE" id="PS51257">
    <property type="entry name" value="PROKAR_LIPOPROTEIN"/>
    <property type="match status" value="1"/>
</dbReference>
<protein>
    <recommendedName>
        <fullName evidence="4">Lipoprotein</fullName>
    </recommendedName>
</protein>
<proteinExistence type="predicted"/>
<evidence type="ECO:0008006" key="4">
    <source>
        <dbReference type="Google" id="ProtNLM"/>
    </source>
</evidence>
<gene>
    <name evidence="2" type="ORF">F2S36_11945</name>
</gene>
<organism evidence="2 3">
    <name type="scientific">Alistipes onderdonkii</name>
    <dbReference type="NCBI Taxonomy" id="328813"/>
    <lineage>
        <taxon>Bacteria</taxon>
        <taxon>Pseudomonadati</taxon>
        <taxon>Bacteroidota</taxon>
        <taxon>Bacteroidia</taxon>
        <taxon>Bacteroidales</taxon>
        <taxon>Rikenellaceae</taxon>
        <taxon>Alistipes</taxon>
    </lineage>
</organism>
<evidence type="ECO:0000313" key="2">
    <source>
        <dbReference type="EMBL" id="KAA2558857.1"/>
    </source>
</evidence>
<name>A0A9P4DN30_9BACT</name>
<dbReference type="Proteomes" id="UP000323119">
    <property type="component" value="Unassembled WGS sequence"/>
</dbReference>
<dbReference type="InterPro" id="IPR032320">
    <property type="entry name" value="GH18_BT1044-like"/>
</dbReference>
<accession>A0A9P4DN30</accession>
<feature type="region of interest" description="Disordered" evidence="1">
    <location>
        <begin position="322"/>
        <end position="343"/>
    </location>
</feature>
<dbReference type="AlphaFoldDB" id="A0A9P4DN30"/>
<sequence length="343" mass="38138">MKRIFIPFFATAALLASCSDWTEVEHRDLLPQMNQSDPVFLASLRDFKAGEHLVTMMIVRGTSTAPNRQNQHPMSMPDSVDYLLMTDVDNLHPALMDEIAEVRSKKGTRTLNVVDYTTIRSAWVAMKEESSGTEHEGDFTEDKFAEYCKIETEKQLAACSRYGFDGIVVSYLGGYDSSVAAPFVLAADTWRRDNPDKLLFFRGYPAFITSIENQTILSECDYVIILTEGASSSVAISRMVRDQLEEGVPSDRIVLEASVPSIADGGSDAQVGASLQVAAQWVMDPKTSQTVQCDKLGLCASNAQEDYFNTPTYKRIREALGILNPEPEEESENNPENKNDDEK</sequence>
<evidence type="ECO:0000256" key="1">
    <source>
        <dbReference type="SAM" id="MobiDB-lite"/>
    </source>
</evidence>
<dbReference type="RefSeq" id="WP_055204662.1">
    <property type="nucleotide sequence ID" value="NZ_DAWEKN010000016.1"/>
</dbReference>
<comment type="caution">
    <text evidence="2">The sequence shown here is derived from an EMBL/GenBank/DDBJ whole genome shotgun (WGS) entry which is preliminary data.</text>
</comment>
<dbReference type="EMBL" id="VVUY01000011">
    <property type="protein sequence ID" value="KAA2558857.1"/>
    <property type="molecule type" value="Genomic_DNA"/>
</dbReference>